<dbReference type="Pfam" id="PF03799">
    <property type="entry name" value="FtsQ_DivIB_C"/>
    <property type="match status" value="1"/>
</dbReference>
<dbReference type="EMBL" id="JBHSMI010000020">
    <property type="protein sequence ID" value="MFC5403061.1"/>
    <property type="molecule type" value="Genomic_DNA"/>
</dbReference>
<keyword evidence="7" id="KW-0131">Cell cycle</keyword>
<protein>
    <submittedName>
        <fullName evidence="11">Cell division protein FtsQ/DivIB</fullName>
    </submittedName>
</protein>
<keyword evidence="6 9" id="KW-0472">Membrane</keyword>
<evidence type="ECO:0000313" key="11">
    <source>
        <dbReference type="EMBL" id="MFC5403061.1"/>
    </source>
</evidence>
<evidence type="ECO:0000313" key="12">
    <source>
        <dbReference type="Proteomes" id="UP001596113"/>
    </source>
</evidence>
<evidence type="ECO:0000256" key="3">
    <source>
        <dbReference type="ARBA" id="ARBA00022618"/>
    </source>
</evidence>
<dbReference type="Pfam" id="PF08478">
    <property type="entry name" value="POTRA_1"/>
    <property type="match status" value="1"/>
</dbReference>
<dbReference type="PROSITE" id="PS51779">
    <property type="entry name" value="POTRA"/>
    <property type="match status" value="1"/>
</dbReference>
<keyword evidence="2" id="KW-1003">Cell membrane</keyword>
<dbReference type="PANTHER" id="PTHR37820:SF1">
    <property type="entry name" value="CELL DIVISION PROTEIN FTSQ"/>
    <property type="match status" value="1"/>
</dbReference>
<evidence type="ECO:0000256" key="4">
    <source>
        <dbReference type="ARBA" id="ARBA00022692"/>
    </source>
</evidence>
<name>A0ABW0HPA5_9BACL</name>
<dbReference type="InterPro" id="IPR005548">
    <property type="entry name" value="Cell_div_FtsQ/DivIB_C"/>
</dbReference>
<comment type="subcellular location">
    <subcellularLocation>
        <location evidence="1">Membrane</location>
    </subcellularLocation>
</comment>
<feature type="region of interest" description="Disordered" evidence="8">
    <location>
        <begin position="241"/>
        <end position="261"/>
    </location>
</feature>
<evidence type="ECO:0000259" key="10">
    <source>
        <dbReference type="PROSITE" id="PS51779"/>
    </source>
</evidence>
<organism evidence="11 12">
    <name type="scientific">Cohnella soli</name>
    <dbReference type="NCBI Taxonomy" id="425005"/>
    <lineage>
        <taxon>Bacteria</taxon>
        <taxon>Bacillati</taxon>
        <taxon>Bacillota</taxon>
        <taxon>Bacilli</taxon>
        <taxon>Bacillales</taxon>
        <taxon>Paenibacillaceae</taxon>
        <taxon>Cohnella</taxon>
    </lineage>
</organism>
<evidence type="ECO:0000256" key="7">
    <source>
        <dbReference type="ARBA" id="ARBA00023306"/>
    </source>
</evidence>
<dbReference type="InterPro" id="IPR013685">
    <property type="entry name" value="POTRA_FtsQ_type"/>
</dbReference>
<dbReference type="PANTHER" id="PTHR37820">
    <property type="entry name" value="CELL DIVISION PROTEIN DIVIB"/>
    <property type="match status" value="1"/>
</dbReference>
<dbReference type="InterPro" id="IPR050487">
    <property type="entry name" value="FtsQ_DivIB"/>
</dbReference>
<dbReference type="RefSeq" id="WP_378132074.1">
    <property type="nucleotide sequence ID" value="NZ_JBHSMI010000020.1"/>
</dbReference>
<evidence type="ECO:0000256" key="6">
    <source>
        <dbReference type="ARBA" id="ARBA00023136"/>
    </source>
</evidence>
<evidence type="ECO:0000256" key="9">
    <source>
        <dbReference type="SAM" id="Phobius"/>
    </source>
</evidence>
<keyword evidence="5 9" id="KW-1133">Transmembrane helix</keyword>
<dbReference type="Proteomes" id="UP001596113">
    <property type="component" value="Unassembled WGS sequence"/>
</dbReference>
<evidence type="ECO:0000256" key="2">
    <source>
        <dbReference type="ARBA" id="ARBA00022475"/>
    </source>
</evidence>
<dbReference type="InterPro" id="IPR034746">
    <property type="entry name" value="POTRA"/>
</dbReference>
<keyword evidence="4 9" id="KW-0812">Transmembrane</keyword>
<comment type="caution">
    <text evidence="11">The sequence shown here is derived from an EMBL/GenBank/DDBJ whole genome shotgun (WGS) entry which is preliminary data.</text>
</comment>
<gene>
    <name evidence="11" type="ORF">ACFPOF_09995</name>
</gene>
<proteinExistence type="predicted"/>
<keyword evidence="12" id="KW-1185">Reference proteome</keyword>
<evidence type="ECO:0000256" key="8">
    <source>
        <dbReference type="SAM" id="MobiDB-lite"/>
    </source>
</evidence>
<feature type="domain" description="POTRA" evidence="10">
    <location>
        <begin position="45"/>
        <end position="113"/>
    </location>
</feature>
<dbReference type="GO" id="GO:0051301">
    <property type="term" value="P:cell division"/>
    <property type="evidence" value="ECO:0007669"/>
    <property type="project" value="UniProtKB-KW"/>
</dbReference>
<evidence type="ECO:0000256" key="5">
    <source>
        <dbReference type="ARBA" id="ARBA00022989"/>
    </source>
</evidence>
<feature type="compositionally biased region" description="Basic and acidic residues" evidence="8">
    <location>
        <begin position="250"/>
        <end position="261"/>
    </location>
</feature>
<accession>A0ABW0HPA5</accession>
<dbReference type="Gene3D" id="3.10.20.310">
    <property type="entry name" value="membrane protein fhac"/>
    <property type="match status" value="1"/>
</dbReference>
<dbReference type="Gene3D" id="3.40.50.10960">
    <property type="match status" value="1"/>
</dbReference>
<evidence type="ECO:0000256" key="1">
    <source>
        <dbReference type="ARBA" id="ARBA00004370"/>
    </source>
</evidence>
<feature type="transmembrane region" description="Helical" evidence="9">
    <location>
        <begin position="21"/>
        <end position="40"/>
    </location>
</feature>
<sequence length="261" mass="28372">MTEKIPALKKEIAVPRSRRGKVLLVILIALVAIILVALFFRSSMSKITDVQVTGTNFITGEEVKNSLGAGAGDSFFFPSAGKLKSNVLKLKPIESVTVTKHFPGVVSVEVKEFAQVAVQLGENGKLIAVLANGTTIPIPEGKMADKPILSGWKAGDPNLDELCQVLNALPAYLLADLSEIHPDPSNAYPKRIKLYTRSRFEVITAIDKLQDKIPFLSDIVQNREPGKITMLDADSYLPYSAENVTNNGPEADKVKEKDSTQ</sequence>
<reference evidence="12" key="1">
    <citation type="journal article" date="2019" name="Int. J. Syst. Evol. Microbiol.">
        <title>The Global Catalogue of Microorganisms (GCM) 10K type strain sequencing project: providing services to taxonomists for standard genome sequencing and annotation.</title>
        <authorList>
            <consortium name="The Broad Institute Genomics Platform"/>
            <consortium name="The Broad Institute Genome Sequencing Center for Infectious Disease"/>
            <person name="Wu L."/>
            <person name="Ma J."/>
        </authorList>
    </citation>
    <scope>NUCLEOTIDE SEQUENCE [LARGE SCALE GENOMIC DNA]</scope>
    <source>
        <strain evidence="12">CGMCC 1.18575</strain>
    </source>
</reference>
<keyword evidence="3 11" id="KW-0132">Cell division</keyword>